<evidence type="ECO:0000313" key="8">
    <source>
        <dbReference type="EMBL" id="SJK85791.1"/>
    </source>
</evidence>
<dbReference type="KEGG" id="bmic:BMR1_02g00320"/>
<accession>A0A1R4A9W0</accession>
<name>A0A1R4A9W0_BABMR</name>
<dbReference type="SMART" id="SM00457">
    <property type="entry name" value="MACPF"/>
    <property type="match status" value="1"/>
</dbReference>
<feature type="region of interest" description="Disordered" evidence="5">
    <location>
        <begin position="24"/>
        <end position="50"/>
    </location>
</feature>
<keyword evidence="6" id="KW-0732">Signal</keyword>
<feature type="compositionally biased region" description="Basic and acidic residues" evidence="5">
    <location>
        <begin position="81"/>
        <end position="91"/>
    </location>
</feature>
<reference evidence="8 9" key="2">
    <citation type="journal article" date="2013" name="PLoS ONE">
        <title>Whole genome mapping and re-organization of the nuclear and mitochondrial genomes of Babesia microti isolates.</title>
        <authorList>
            <person name="Cornillot E."/>
            <person name="Dassouli A."/>
            <person name="Garg A."/>
            <person name="Pachikara N."/>
            <person name="Randazzo S."/>
            <person name="Depoix D."/>
            <person name="Carcy B."/>
            <person name="Delbecq S."/>
            <person name="Frutos R."/>
            <person name="Silva J.C."/>
            <person name="Sutton R."/>
            <person name="Krause P.J."/>
            <person name="Mamoun C.B."/>
        </authorList>
    </citation>
    <scope>NUCLEOTIDE SEQUENCE [LARGE SCALE GENOMIC DNA]</scope>
    <source>
        <strain evidence="8 9">RI</strain>
    </source>
</reference>
<feature type="compositionally biased region" description="Basic residues" evidence="5">
    <location>
        <begin position="122"/>
        <end position="131"/>
    </location>
</feature>
<dbReference type="PANTHER" id="PTHR45742:SF8">
    <property type="entry name" value="FLOCCULATION PROTEIN FLO11"/>
    <property type="match status" value="1"/>
</dbReference>
<keyword evidence="2" id="KW-0964">Secreted</keyword>
<dbReference type="Pfam" id="PF01823">
    <property type="entry name" value="MACPF"/>
    <property type="match status" value="1"/>
</dbReference>
<dbReference type="PANTHER" id="PTHR45742">
    <property type="entry name" value="COMPLEMENT COMPONENT C6"/>
    <property type="match status" value="1"/>
</dbReference>
<evidence type="ECO:0000256" key="1">
    <source>
        <dbReference type="ARBA" id="ARBA00004613"/>
    </source>
</evidence>
<dbReference type="OrthoDB" id="1366754at2759"/>
<feature type="region of interest" description="Disordered" evidence="5">
    <location>
        <begin position="81"/>
        <end position="196"/>
    </location>
</feature>
<dbReference type="GO" id="GO:0005576">
    <property type="term" value="C:extracellular region"/>
    <property type="evidence" value="ECO:0007669"/>
    <property type="project" value="UniProtKB-SubCell"/>
</dbReference>
<comment type="subcellular location">
    <subcellularLocation>
        <location evidence="1">Secreted</location>
    </subcellularLocation>
</comment>
<feature type="signal peptide" evidence="6">
    <location>
        <begin position="1"/>
        <end position="20"/>
    </location>
</feature>
<evidence type="ECO:0000313" key="9">
    <source>
        <dbReference type="Proteomes" id="UP000002899"/>
    </source>
</evidence>
<feature type="domain" description="MACPF" evidence="7">
    <location>
        <begin position="238"/>
        <end position="590"/>
    </location>
</feature>
<evidence type="ECO:0000256" key="2">
    <source>
        <dbReference type="ARBA" id="ARBA00022525"/>
    </source>
</evidence>
<feature type="compositionally biased region" description="Polar residues" evidence="5">
    <location>
        <begin position="92"/>
        <end position="104"/>
    </location>
</feature>
<evidence type="ECO:0000256" key="5">
    <source>
        <dbReference type="SAM" id="MobiDB-lite"/>
    </source>
</evidence>
<evidence type="ECO:0000256" key="4">
    <source>
        <dbReference type="ARBA" id="ARBA00023157"/>
    </source>
</evidence>
<feature type="chain" id="PRO_5013159200" evidence="6">
    <location>
        <begin position="21"/>
        <end position="879"/>
    </location>
</feature>
<dbReference type="GO" id="GO:0031640">
    <property type="term" value="P:killing of cells of another organism"/>
    <property type="evidence" value="ECO:0007669"/>
    <property type="project" value="UniProtKB-KW"/>
</dbReference>
<evidence type="ECO:0000256" key="6">
    <source>
        <dbReference type="SAM" id="SignalP"/>
    </source>
</evidence>
<keyword evidence="4" id="KW-1015">Disulfide bond</keyword>
<dbReference type="PROSITE" id="PS51412">
    <property type="entry name" value="MACPF_2"/>
    <property type="match status" value="1"/>
</dbReference>
<evidence type="ECO:0000259" key="7">
    <source>
        <dbReference type="PROSITE" id="PS51412"/>
    </source>
</evidence>
<proteinExistence type="predicted"/>
<reference evidence="8 9" key="1">
    <citation type="journal article" date="2012" name="Nucleic Acids Res.">
        <title>Sequencing of the smallest Apicomplexan genome from the human pathogen Babesia microti.</title>
        <authorList>
            <person name="Cornillot E."/>
            <person name="Hadj-Kaddour K."/>
            <person name="Dassouli A."/>
            <person name="Noel B."/>
            <person name="Ranwez V."/>
            <person name="Vacherie B."/>
            <person name="Augagneur Y."/>
            <person name="Bres V."/>
            <person name="Duclos A."/>
            <person name="Randazzo S."/>
            <person name="Carcy B."/>
            <person name="Debierre-Grockiego F."/>
            <person name="Delbecq S."/>
            <person name="Moubri-Menage K."/>
            <person name="Shams-Eldin H."/>
            <person name="Usmani-Brown S."/>
            <person name="Bringaud F."/>
            <person name="Wincker P."/>
            <person name="Vivares C.P."/>
            <person name="Schwarz R.T."/>
            <person name="Schetters T.P."/>
            <person name="Krause P.J."/>
            <person name="Gorenflot A."/>
            <person name="Berry V."/>
            <person name="Barbe V."/>
            <person name="Ben Mamoun C."/>
        </authorList>
    </citation>
    <scope>NUCLEOTIDE SEQUENCE [LARGE SCALE GENOMIC DNA]</scope>
    <source>
        <strain evidence="8 9">RI</strain>
    </source>
</reference>
<organism evidence="8 9">
    <name type="scientific">Babesia microti (strain RI)</name>
    <dbReference type="NCBI Taxonomy" id="1133968"/>
    <lineage>
        <taxon>Eukaryota</taxon>
        <taxon>Sar</taxon>
        <taxon>Alveolata</taxon>
        <taxon>Apicomplexa</taxon>
        <taxon>Aconoidasida</taxon>
        <taxon>Piroplasmida</taxon>
        <taxon>Babesiidae</taxon>
        <taxon>Babesia</taxon>
    </lineage>
</organism>
<protein>
    <submittedName>
        <fullName evidence="8">Sporozoite microneme protein 2</fullName>
    </submittedName>
</protein>
<dbReference type="Proteomes" id="UP000002899">
    <property type="component" value="Chromosome II"/>
</dbReference>
<dbReference type="GeneID" id="24423854"/>
<reference evidence="8 9" key="3">
    <citation type="journal article" date="2016" name="Sci. Rep.">
        <title>Genome-wide diversity and gene expression profiling of Babesia microti isolates identify polymorphic genes that mediate host-pathogen interactions.</title>
        <authorList>
            <person name="Silva J.C."/>
            <person name="Cornillot E."/>
            <person name="McCracken C."/>
            <person name="Usmani-Brown S."/>
            <person name="Dwivedi A."/>
            <person name="Ifeonu O.O."/>
            <person name="Crabtree J."/>
            <person name="Gotia H.T."/>
            <person name="Virji A.Z."/>
            <person name="Reynes C."/>
            <person name="Colinge J."/>
            <person name="Kumar V."/>
            <person name="Lawres L."/>
            <person name="Pazzi J.E."/>
            <person name="Pablo J.V."/>
            <person name="Hung C."/>
            <person name="Brancato J."/>
            <person name="Kumari P."/>
            <person name="Orvis J."/>
            <person name="Tretina K."/>
            <person name="Chibucos M."/>
            <person name="Ott S."/>
            <person name="Sadzewicz L."/>
            <person name="Sengamalay N."/>
            <person name="Shetty A.C."/>
            <person name="Su Q."/>
            <person name="Tallon L."/>
            <person name="Fraser C.M."/>
            <person name="Frutos R."/>
            <person name="Molina D.M."/>
            <person name="Krause P.J."/>
            <person name="Ben Mamoun C."/>
        </authorList>
    </citation>
    <scope>NUCLEOTIDE SEQUENCE [LARGE SCALE GENOMIC DNA]</scope>
    <source>
        <strain evidence="8 9">RI</strain>
    </source>
</reference>
<keyword evidence="9" id="KW-1185">Reference proteome</keyword>
<dbReference type="AlphaFoldDB" id="A0A1R4A9W0"/>
<keyword evidence="3" id="KW-0204">Cytolysis</keyword>
<sequence length="879" mass="97108">MKLFYVWVSLAFLGSTIVTGRPANSNDYLTTSSSDSDSSESESELDGLSDLEDASDAEFDDIYNVEDLTSNVDGNLAKFGHFDGKDTKNEDTSASLDLNKWNNSSRKKSGNKVKFSSNKSKSTTKKKRKKTYSTNENGNKLKFEDKKHVEHKKLSSKKKLKQQQLNEQHGIKPINASNDTDMKHGLKSGKSSSKHGIKAHTFDSQTHIITNQIGTDQIQLRDSEIENKVYKKLVAELNKTPDLDIAGISESIRYLGSGYDIIFGNPIGDPLMMVDPGYRNPIIQLEWDKHSTFAHNNSLPQPVDGWVRPEISCKQAEKVDHVNTLEDYKKELSVDAVASSDFLNFFAFSASGGYKNFAKLVTQEKTRSFILKTYCLRYIAGLEVSTNLKLTPAFKNAVDKLPVIFDGFEEYSSCPIEKYKANESDTDCESNVRPWMDFFKEFGTHFTSVVHLGGKMTYQVQMKQSDINKLQEQGVNVDAAIKATCGFGMPNISGKISTKGESTSISKMSDYKVEKMIMVIGGEPPKDLNDSSNLNNWAKSVAKSPMPIKSELIPIRELFDLHELQQSYNQAIKYYSEVYGISQNDMYEIKGKIKGIPEIIKEAQQVTYDGPAPGRVVCPIGTTILFGFSMTITKKKKALDFLKNTSYNVNIVPCVVGNEKCSGTAQSDSIVKIWALCSPHPAPLLVQVSSHKNNGPATVECPKGFVIGMGFGITFPKGLPIMPQDIYPCRNGQTSCTKIPDKDGSTTVWAVCFESGAIEVDNLTNNAKAGSSASCEAHDHITSGLVNTCPDDYEVLCGFSMALTRKNSHTDDHFKACRGGKSCAIDKHKRHDNECIAYASWNVCSLVVPGHKDTVHPARANVTLDRTKTANGIEPIGKN</sequence>
<dbReference type="VEuPathDB" id="PiroplasmaDB:BMR1_02g00320"/>
<dbReference type="InterPro" id="IPR020864">
    <property type="entry name" value="MACPF"/>
</dbReference>
<feature type="compositionally biased region" description="Acidic residues" evidence="5">
    <location>
        <begin position="37"/>
        <end position="50"/>
    </location>
</feature>
<feature type="compositionally biased region" description="Basic residues" evidence="5">
    <location>
        <begin position="149"/>
        <end position="161"/>
    </location>
</feature>
<feature type="compositionally biased region" description="Basic and acidic residues" evidence="5">
    <location>
        <begin position="139"/>
        <end position="148"/>
    </location>
</feature>
<feature type="compositionally biased region" description="Low complexity" evidence="5">
    <location>
        <begin position="112"/>
        <end position="121"/>
    </location>
</feature>
<dbReference type="RefSeq" id="XP_021338013.1">
    <property type="nucleotide sequence ID" value="XM_021483045.1"/>
</dbReference>
<dbReference type="EMBL" id="FO082872">
    <property type="protein sequence ID" value="SJK85791.1"/>
    <property type="molecule type" value="Genomic_DNA"/>
</dbReference>
<evidence type="ECO:0000256" key="3">
    <source>
        <dbReference type="ARBA" id="ARBA00022852"/>
    </source>
</evidence>